<evidence type="ECO:0000313" key="2">
    <source>
        <dbReference type="Proteomes" id="UP000009223"/>
    </source>
</evidence>
<dbReference type="Proteomes" id="UP000009223">
    <property type="component" value="Chromosome"/>
</dbReference>
<reference evidence="2" key="1">
    <citation type="submission" date="2009-12" db="EMBL/GenBank/DDBJ databases">
        <title>Complete sequence of Treponema primitia strain ZAS-2.</title>
        <authorList>
            <person name="Tetu S.G."/>
            <person name="Matson E."/>
            <person name="Ren Q."/>
            <person name="Seshadri R."/>
            <person name="Elbourne L."/>
            <person name="Hassan K.A."/>
            <person name="Durkin A."/>
            <person name="Radune D."/>
            <person name="Mohamoud Y."/>
            <person name="Shay R."/>
            <person name="Jin S."/>
            <person name="Zhang X."/>
            <person name="Lucey K."/>
            <person name="Ballor N.R."/>
            <person name="Ottesen E."/>
            <person name="Rosenthal R."/>
            <person name="Allen A."/>
            <person name="Leadbetter J.R."/>
            <person name="Paulsen I.T."/>
        </authorList>
    </citation>
    <scope>NUCLEOTIDE SEQUENCE [LARGE SCALE GENOMIC DNA]</scope>
    <source>
        <strain evidence="2">ATCC BAA-887 / DSM 12427 / ZAS-2</strain>
    </source>
</reference>
<protein>
    <submittedName>
        <fullName evidence="1">Uncharacterized protein</fullName>
    </submittedName>
</protein>
<dbReference type="STRING" id="545694.TREPR_3439"/>
<dbReference type="OrthoDB" id="7863404at2"/>
<dbReference type="eggNOG" id="ENOG5031CSI">
    <property type="taxonomic scope" value="Bacteria"/>
</dbReference>
<dbReference type="KEGG" id="tpi:TREPR_3439"/>
<accession>F5YJI0</accession>
<organism evidence="1 2">
    <name type="scientific">Treponema primitia (strain ATCC BAA-887 / DSM 12427 / ZAS-2)</name>
    <dbReference type="NCBI Taxonomy" id="545694"/>
    <lineage>
        <taxon>Bacteria</taxon>
        <taxon>Pseudomonadati</taxon>
        <taxon>Spirochaetota</taxon>
        <taxon>Spirochaetia</taxon>
        <taxon>Spirochaetales</taxon>
        <taxon>Treponemataceae</taxon>
        <taxon>Treponema</taxon>
    </lineage>
</organism>
<gene>
    <name evidence="1" type="ordered locus">TREPR_3439</name>
</gene>
<dbReference type="RefSeq" id="WP_015706848.1">
    <property type="nucleotide sequence ID" value="NC_015578.1"/>
</dbReference>
<keyword evidence="2" id="KW-1185">Reference proteome</keyword>
<proteinExistence type="predicted"/>
<dbReference type="HOGENOM" id="CLU_148577_1_0_12"/>
<reference evidence="1 2" key="2">
    <citation type="journal article" date="2011" name="ISME J.">
        <title>RNA-seq reveals cooperative metabolic interactions between two termite-gut spirochete species in co-culture.</title>
        <authorList>
            <person name="Rosenthal A.Z."/>
            <person name="Matson E.G."/>
            <person name="Eldar A."/>
            <person name="Leadbetter J.R."/>
        </authorList>
    </citation>
    <scope>NUCLEOTIDE SEQUENCE [LARGE SCALE GENOMIC DNA]</scope>
    <source>
        <strain evidence="2">ATCC BAA-887 / DSM 12427 / ZAS-2</strain>
    </source>
</reference>
<evidence type="ECO:0000313" key="1">
    <source>
        <dbReference type="EMBL" id="AEF84832.1"/>
    </source>
</evidence>
<name>F5YJI0_TREPZ</name>
<dbReference type="EMBL" id="CP001843">
    <property type="protein sequence ID" value="AEF84832.1"/>
    <property type="molecule type" value="Genomic_DNA"/>
</dbReference>
<dbReference type="AlphaFoldDB" id="F5YJI0"/>
<sequence length="137" mass="15653">MAKGQSFLSEEEPTSKGLTRHLNVIITEPTEDMNYLVVPITSYREDTNGNPIPGQDDSCILKAGSHPFLKHKSYVRYKNARQMSAVEILVGIQKGLLIRKEDMNPRIIQEMQRGAEDSPHLPEELRYFFKFFLQGGE</sequence>